<protein>
    <submittedName>
        <fullName evidence="1">Uncharacterized protein</fullName>
    </submittedName>
</protein>
<organism evidence="1 2">
    <name type="scientific">Persea americana</name>
    <name type="common">Avocado</name>
    <dbReference type="NCBI Taxonomy" id="3435"/>
    <lineage>
        <taxon>Eukaryota</taxon>
        <taxon>Viridiplantae</taxon>
        <taxon>Streptophyta</taxon>
        <taxon>Embryophyta</taxon>
        <taxon>Tracheophyta</taxon>
        <taxon>Spermatophyta</taxon>
        <taxon>Magnoliopsida</taxon>
        <taxon>Magnoliidae</taxon>
        <taxon>Laurales</taxon>
        <taxon>Lauraceae</taxon>
        <taxon>Persea</taxon>
    </lineage>
</organism>
<reference evidence="1 2" key="1">
    <citation type="journal article" date="2022" name="Hortic Res">
        <title>A haplotype resolved chromosomal level avocado genome allows analysis of novel avocado genes.</title>
        <authorList>
            <person name="Nath O."/>
            <person name="Fletcher S.J."/>
            <person name="Hayward A."/>
            <person name="Shaw L.M."/>
            <person name="Masouleh A.K."/>
            <person name="Furtado A."/>
            <person name="Henry R.J."/>
            <person name="Mitter N."/>
        </authorList>
    </citation>
    <scope>NUCLEOTIDE SEQUENCE [LARGE SCALE GENOMIC DNA]</scope>
    <source>
        <strain evidence="2">cv. Hass</strain>
    </source>
</reference>
<dbReference type="EMBL" id="CM056811">
    <property type="protein sequence ID" value="KAJ8636288.1"/>
    <property type="molecule type" value="Genomic_DNA"/>
</dbReference>
<accession>A0ACC2LSW5</accession>
<proteinExistence type="predicted"/>
<name>A0ACC2LSW5_PERAE</name>
<comment type="caution">
    <text evidence="1">The sequence shown here is derived from an EMBL/GenBank/DDBJ whole genome shotgun (WGS) entry which is preliminary data.</text>
</comment>
<sequence>MDSVSSTSSKVPANATFVLSNISHLDPTKLEHGNYHVWRFLFLPILLSHNLLGFVNGTKPCPPKFLQDSKGKLSTSVNPTYTEWIIQDQNLLTWINSTLSEGVLPYIVGLQSSKAIWDDLEKRYASLTSVHESDLLIHILDGLPVAYWPFKTTINTRSMSDPVTLDQLHALLICEELALEDTPAVSKPSTASTASRNPTIRGNQRRGSFNNKGRGRGRSNFRGSHNNSNQQNQ</sequence>
<evidence type="ECO:0000313" key="1">
    <source>
        <dbReference type="EMBL" id="KAJ8636288.1"/>
    </source>
</evidence>
<evidence type="ECO:0000313" key="2">
    <source>
        <dbReference type="Proteomes" id="UP001234297"/>
    </source>
</evidence>
<keyword evidence="2" id="KW-1185">Reference proteome</keyword>
<gene>
    <name evidence="1" type="ORF">MRB53_010555</name>
</gene>
<dbReference type="Proteomes" id="UP001234297">
    <property type="component" value="Chromosome 3"/>
</dbReference>